<feature type="transmembrane region" description="Helical" evidence="9">
    <location>
        <begin position="184"/>
        <end position="208"/>
    </location>
</feature>
<evidence type="ECO:0000256" key="8">
    <source>
        <dbReference type="ARBA" id="ARBA00023136"/>
    </source>
</evidence>
<dbReference type="InterPro" id="IPR027417">
    <property type="entry name" value="P-loop_NTPase"/>
</dbReference>
<feature type="domain" description="ABC transporter" evidence="10">
    <location>
        <begin position="391"/>
        <end position="593"/>
    </location>
</feature>
<keyword evidence="3" id="KW-1003">Cell membrane</keyword>
<dbReference type="Gene3D" id="3.40.50.300">
    <property type="entry name" value="P-loop containing nucleotide triphosphate hydrolases"/>
    <property type="match status" value="1"/>
</dbReference>
<accession>A0ABV2CQR1</accession>
<dbReference type="InterPro" id="IPR050835">
    <property type="entry name" value="ABC_transporter_sub-D"/>
</dbReference>
<feature type="transmembrane region" description="Helical" evidence="9">
    <location>
        <begin position="299"/>
        <end position="317"/>
    </location>
</feature>
<evidence type="ECO:0000259" key="11">
    <source>
        <dbReference type="PROSITE" id="PS50929"/>
    </source>
</evidence>
<dbReference type="EMBL" id="JBEWLZ010000005">
    <property type="protein sequence ID" value="MET1490251.1"/>
    <property type="molecule type" value="Genomic_DNA"/>
</dbReference>
<dbReference type="SUPFAM" id="SSF90123">
    <property type="entry name" value="ABC transporter transmembrane region"/>
    <property type="match status" value="1"/>
</dbReference>
<organism evidence="12 13">
    <name type="scientific">Uliginosibacterium paludis</name>
    <dbReference type="NCBI Taxonomy" id="1615952"/>
    <lineage>
        <taxon>Bacteria</taxon>
        <taxon>Pseudomonadati</taxon>
        <taxon>Pseudomonadota</taxon>
        <taxon>Betaproteobacteria</taxon>
        <taxon>Rhodocyclales</taxon>
        <taxon>Zoogloeaceae</taxon>
        <taxon>Uliginosibacterium</taxon>
    </lineage>
</organism>
<evidence type="ECO:0000256" key="4">
    <source>
        <dbReference type="ARBA" id="ARBA00022692"/>
    </source>
</evidence>
<dbReference type="SUPFAM" id="SSF52540">
    <property type="entry name" value="P-loop containing nucleoside triphosphate hydrolases"/>
    <property type="match status" value="1"/>
</dbReference>
<dbReference type="InterPro" id="IPR003439">
    <property type="entry name" value="ABC_transporter-like_ATP-bd"/>
</dbReference>
<evidence type="ECO:0000259" key="10">
    <source>
        <dbReference type="PROSITE" id="PS50893"/>
    </source>
</evidence>
<sequence length="595" mass="67103">MDWNNQLLESLLWLGKAFAISLVTMTAIIVWLSRATEWGRQVRRLAWPTLDPRRNWRPLASIVLIVLLTLLAVRMNVLFSFWYNGTYTAMQTLDASAFWAMMGVFGVLATLHVARALVNAYVRQAFLIRWRQALTEHFMQRWLDHQTYFRSQYLAQQIDNPDQRIQQDIDQFVQSTLTLSMGTLNAVVSLITFTLMLWTLSGVLPVFGIEIPRAMVFLAYVYVAIATVFAVWIGRPLIRLNFLNERYNADFRYALIRLREYGENIAFYRGEKVEQATLIGRFASVIQNMWAMLFRSLKLQGFNLGVSQLAVVFPMIIQAPRLFAKEIQLGDLMQTMEAFGQVQDALSFFRSSYDEFATYRAVLVRLSGFTDAIEQTAALPEIRSSSDGARLAVAGLTIRSPQQALLLEGLDFSLPGGESLLIRGPSGVGKTTLLRTLAGLWPFAEGEVIRPQGSEALFLSQRPYLPLGSLREALCYPLPAMQGEAVADALRRCQLAHLADRLDEVADWSRILSLGEQQRLAIGRALLTRPAVIFLDESSSAMDEGLEHAMYSLLREALPQTTLVSVGHRSSLRAFHQHALSLEGAGRWQLERLSA</sequence>
<feature type="transmembrane region" description="Helical" evidence="9">
    <location>
        <begin position="12"/>
        <end position="35"/>
    </location>
</feature>
<protein>
    <submittedName>
        <fullName evidence="12">ABC transporter ATP-binding protein/permease</fullName>
    </submittedName>
</protein>
<proteinExistence type="predicted"/>
<dbReference type="PANTHER" id="PTHR11384:SF59">
    <property type="entry name" value="LYSOSOMAL COBALAMIN TRANSPORTER ABCD4"/>
    <property type="match status" value="1"/>
</dbReference>
<keyword evidence="4 9" id="KW-0812">Transmembrane</keyword>
<dbReference type="Proteomes" id="UP001548590">
    <property type="component" value="Unassembled WGS sequence"/>
</dbReference>
<evidence type="ECO:0000313" key="13">
    <source>
        <dbReference type="Proteomes" id="UP001548590"/>
    </source>
</evidence>
<evidence type="ECO:0000313" key="12">
    <source>
        <dbReference type="EMBL" id="MET1490251.1"/>
    </source>
</evidence>
<comment type="caution">
    <text evidence="12">The sequence shown here is derived from an EMBL/GenBank/DDBJ whole genome shotgun (WGS) entry which is preliminary data.</text>
</comment>
<dbReference type="CDD" id="cd03223">
    <property type="entry name" value="ABCD_peroxisomal_ALDP"/>
    <property type="match status" value="1"/>
</dbReference>
<feature type="transmembrane region" description="Helical" evidence="9">
    <location>
        <begin position="56"/>
        <end position="77"/>
    </location>
</feature>
<gene>
    <name evidence="12" type="ORF">ABVT11_10480</name>
</gene>
<evidence type="ECO:0000256" key="9">
    <source>
        <dbReference type="SAM" id="Phobius"/>
    </source>
</evidence>
<keyword evidence="2" id="KW-0813">Transport</keyword>
<name>A0ABV2CQR1_9RHOO</name>
<dbReference type="InterPro" id="IPR017871">
    <property type="entry name" value="ABC_transporter-like_CS"/>
</dbReference>
<dbReference type="SMART" id="SM00382">
    <property type="entry name" value="AAA"/>
    <property type="match status" value="1"/>
</dbReference>
<evidence type="ECO:0000256" key="7">
    <source>
        <dbReference type="ARBA" id="ARBA00022989"/>
    </source>
</evidence>
<dbReference type="PROSITE" id="PS00211">
    <property type="entry name" value="ABC_TRANSPORTER_1"/>
    <property type="match status" value="1"/>
</dbReference>
<evidence type="ECO:0000256" key="2">
    <source>
        <dbReference type="ARBA" id="ARBA00022448"/>
    </source>
</evidence>
<reference evidence="12 13" key="1">
    <citation type="submission" date="2024-07" db="EMBL/GenBank/DDBJ databases">
        <title>Uliginosibacterium paludis KCTC:42655.</title>
        <authorList>
            <person name="Kim M.K."/>
        </authorList>
    </citation>
    <scope>NUCLEOTIDE SEQUENCE [LARGE SCALE GENOMIC DNA]</scope>
    <source>
        <strain evidence="12 13">KCTC 42655</strain>
    </source>
</reference>
<keyword evidence="5" id="KW-0547">Nucleotide-binding</keyword>
<dbReference type="Pfam" id="PF06472">
    <property type="entry name" value="ABC_membrane_2"/>
    <property type="match status" value="1"/>
</dbReference>
<keyword evidence="8 9" id="KW-0472">Membrane</keyword>
<keyword evidence="13" id="KW-1185">Reference proteome</keyword>
<feature type="transmembrane region" description="Helical" evidence="9">
    <location>
        <begin position="214"/>
        <end position="233"/>
    </location>
</feature>
<feature type="domain" description="ABC transmembrane type-1" evidence="11">
    <location>
        <begin position="59"/>
        <end position="358"/>
    </location>
</feature>
<evidence type="ECO:0000256" key="5">
    <source>
        <dbReference type="ARBA" id="ARBA00022741"/>
    </source>
</evidence>
<comment type="subcellular location">
    <subcellularLocation>
        <location evidence="1">Cell membrane</location>
        <topology evidence="1">Multi-pass membrane protein</topology>
    </subcellularLocation>
</comment>
<dbReference type="PROSITE" id="PS50929">
    <property type="entry name" value="ABC_TM1F"/>
    <property type="match status" value="1"/>
</dbReference>
<dbReference type="RefSeq" id="WP_345928434.1">
    <property type="nucleotide sequence ID" value="NZ_JBDIVF010000006.1"/>
</dbReference>
<evidence type="ECO:0000256" key="6">
    <source>
        <dbReference type="ARBA" id="ARBA00022840"/>
    </source>
</evidence>
<dbReference type="InterPro" id="IPR003593">
    <property type="entry name" value="AAA+_ATPase"/>
</dbReference>
<dbReference type="InterPro" id="IPR036640">
    <property type="entry name" value="ABC1_TM_sf"/>
</dbReference>
<evidence type="ECO:0000256" key="1">
    <source>
        <dbReference type="ARBA" id="ARBA00004651"/>
    </source>
</evidence>
<dbReference type="Gene3D" id="1.20.1560.10">
    <property type="entry name" value="ABC transporter type 1, transmembrane domain"/>
    <property type="match status" value="1"/>
</dbReference>
<keyword evidence="7 9" id="KW-1133">Transmembrane helix</keyword>
<keyword evidence="6 12" id="KW-0067">ATP-binding</keyword>
<evidence type="ECO:0000256" key="3">
    <source>
        <dbReference type="ARBA" id="ARBA00022475"/>
    </source>
</evidence>
<dbReference type="GO" id="GO:0005524">
    <property type="term" value="F:ATP binding"/>
    <property type="evidence" value="ECO:0007669"/>
    <property type="project" value="UniProtKB-KW"/>
</dbReference>
<dbReference type="PROSITE" id="PS50893">
    <property type="entry name" value="ABC_TRANSPORTER_2"/>
    <property type="match status" value="1"/>
</dbReference>
<dbReference type="PANTHER" id="PTHR11384">
    <property type="entry name" value="ATP-BINDING CASSETTE, SUB-FAMILY D MEMBER"/>
    <property type="match status" value="1"/>
</dbReference>
<feature type="transmembrane region" description="Helical" evidence="9">
    <location>
        <begin position="97"/>
        <end position="122"/>
    </location>
</feature>
<dbReference type="InterPro" id="IPR011527">
    <property type="entry name" value="ABC1_TM_dom"/>
</dbReference>
<dbReference type="Pfam" id="PF00005">
    <property type="entry name" value="ABC_tran"/>
    <property type="match status" value="1"/>
</dbReference>